<dbReference type="AlphaFoldDB" id="A0A6P1DR52"/>
<dbReference type="EMBL" id="JAAIJR010000009">
    <property type="protein sequence ID" value="NEX19411.1"/>
    <property type="molecule type" value="Genomic_DNA"/>
</dbReference>
<protein>
    <submittedName>
        <fullName evidence="2">SPOR domain-containing protein</fullName>
    </submittedName>
</protein>
<evidence type="ECO:0000256" key="1">
    <source>
        <dbReference type="SAM" id="MobiDB-lite"/>
    </source>
</evidence>
<sequence length="200" mass="21995">MSPQHSALAQQHEKPIEQMPAHLAEAVNSKPRTLEPSNEGADRDRLKTIPGESKPVTTVSETAPATEGPLWVLPAAVAPPDRSGRDTASADAPARDTAGSHYRWQVQVLAGRSLAKVKEDRRLFIERYSDILDGRNLSISQSDYGDARDGFYRLRVLDWADPAKATEWCERLSVQGQACLVIRVGNDGVQEEKAPFLKTP</sequence>
<feature type="region of interest" description="Disordered" evidence="1">
    <location>
        <begin position="1"/>
        <end position="97"/>
    </location>
</feature>
<organism evidence="2 3">
    <name type="scientific">Thiorhodococcus mannitoliphagus</name>
    <dbReference type="NCBI Taxonomy" id="329406"/>
    <lineage>
        <taxon>Bacteria</taxon>
        <taxon>Pseudomonadati</taxon>
        <taxon>Pseudomonadota</taxon>
        <taxon>Gammaproteobacteria</taxon>
        <taxon>Chromatiales</taxon>
        <taxon>Chromatiaceae</taxon>
        <taxon>Thiorhodococcus</taxon>
    </lineage>
</organism>
<reference evidence="3" key="1">
    <citation type="journal article" date="2020" name="Microbiol. Resour. Announc.">
        <title>Draft Genome Sequences of Thiorhodococcus mannitoliphagus and Thiorhodococcus minor, Purple Sulfur Photosynthetic Bacteria in the Gammaproteobacterial Family Chromatiaceae.</title>
        <authorList>
            <person name="Aviles F.A."/>
            <person name="Meyer T.E."/>
            <person name="Kyndt J.A."/>
        </authorList>
    </citation>
    <scope>NUCLEOTIDE SEQUENCE [LARGE SCALE GENOMIC DNA]</scope>
    <source>
        <strain evidence="3">DSM 18266</strain>
    </source>
</reference>
<proteinExistence type="predicted"/>
<name>A0A6P1DR52_9GAMM</name>
<evidence type="ECO:0000313" key="2">
    <source>
        <dbReference type="EMBL" id="NEX19411.1"/>
    </source>
</evidence>
<reference evidence="2 3" key="2">
    <citation type="submission" date="2020-02" db="EMBL/GenBank/DDBJ databases">
        <title>Genome sequences of Thiorhodococcus mannitoliphagus and Thiorhodococcus minor, purple sulfur photosynthetic bacteria in the gammaproteobacterial family, Chromatiaceae.</title>
        <authorList>
            <person name="Aviles F.A."/>
            <person name="Meyer T.E."/>
            <person name="Kyndt J.A."/>
        </authorList>
    </citation>
    <scope>NUCLEOTIDE SEQUENCE [LARGE SCALE GENOMIC DNA]</scope>
    <source>
        <strain evidence="2 3">DSM 18266</strain>
    </source>
</reference>
<dbReference type="Proteomes" id="UP000471640">
    <property type="component" value="Unassembled WGS sequence"/>
</dbReference>
<comment type="caution">
    <text evidence="2">The sequence shown here is derived from an EMBL/GenBank/DDBJ whole genome shotgun (WGS) entry which is preliminary data.</text>
</comment>
<accession>A0A6P1DR52</accession>
<keyword evidence="3" id="KW-1185">Reference proteome</keyword>
<feature type="compositionally biased region" description="Low complexity" evidence="1">
    <location>
        <begin position="69"/>
        <end position="80"/>
    </location>
</feature>
<gene>
    <name evidence="2" type="ORF">G3480_03615</name>
</gene>
<dbReference type="RefSeq" id="WP_164652313.1">
    <property type="nucleotide sequence ID" value="NZ_JAAIJR010000009.1"/>
</dbReference>
<evidence type="ECO:0000313" key="3">
    <source>
        <dbReference type="Proteomes" id="UP000471640"/>
    </source>
</evidence>